<evidence type="ECO:0000313" key="3">
    <source>
        <dbReference type="Proteomes" id="UP000053766"/>
    </source>
</evidence>
<protein>
    <submittedName>
        <fullName evidence="2">Uncharacterized protein</fullName>
    </submittedName>
</protein>
<keyword evidence="1" id="KW-0472">Membrane</keyword>
<evidence type="ECO:0000313" key="2">
    <source>
        <dbReference type="EMBL" id="KJH40581.1"/>
    </source>
</evidence>
<name>A0A0D8XDR3_DICVI</name>
<dbReference type="AlphaFoldDB" id="A0A0D8XDR3"/>
<keyword evidence="3" id="KW-1185">Reference proteome</keyword>
<dbReference type="EMBL" id="KN717101">
    <property type="protein sequence ID" value="KJH40581.1"/>
    <property type="molecule type" value="Genomic_DNA"/>
</dbReference>
<evidence type="ECO:0000256" key="1">
    <source>
        <dbReference type="SAM" id="Phobius"/>
    </source>
</evidence>
<accession>A0A0D8XDR3</accession>
<keyword evidence="1" id="KW-1133">Transmembrane helix</keyword>
<gene>
    <name evidence="2" type="ORF">DICVIV_13457</name>
</gene>
<dbReference type="Proteomes" id="UP000053766">
    <property type="component" value="Unassembled WGS sequence"/>
</dbReference>
<sequence length="98" mass="11868">MCTPIYSWLRLKVQTNEDILYDVATTFWFVFVFYVFASIAWIIYCVVSYRRDVEMYKMIAENNNIARYLELRRLLRAYDSVDIENTRLACEENHMISE</sequence>
<organism evidence="2 3">
    <name type="scientific">Dictyocaulus viviparus</name>
    <name type="common">Bovine lungworm</name>
    <dbReference type="NCBI Taxonomy" id="29172"/>
    <lineage>
        <taxon>Eukaryota</taxon>
        <taxon>Metazoa</taxon>
        <taxon>Ecdysozoa</taxon>
        <taxon>Nematoda</taxon>
        <taxon>Chromadorea</taxon>
        <taxon>Rhabditida</taxon>
        <taxon>Rhabditina</taxon>
        <taxon>Rhabditomorpha</taxon>
        <taxon>Strongyloidea</taxon>
        <taxon>Metastrongylidae</taxon>
        <taxon>Dictyocaulus</taxon>
    </lineage>
</organism>
<proteinExistence type="predicted"/>
<reference evidence="2 3" key="1">
    <citation type="submission" date="2013-11" db="EMBL/GenBank/DDBJ databases">
        <title>Draft genome of the bovine lungworm Dictyocaulus viviparus.</title>
        <authorList>
            <person name="Mitreva M."/>
        </authorList>
    </citation>
    <scope>NUCLEOTIDE SEQUENCE [LARGE SCALE GENOMIC DNA]</scope>
    <source>
        <strain evidence="2 3">HannoverDv2000</strain>
    </source>
</reference>
<feature type="transmembrane region" description="Helical" evidence="1">
    <location>
        <begin position="27"/>
        <end position="49"/>
    </location>
</feature>
<reference evidence="3" key="2">
    <citation type="journal article" date="2016" name="Sci. Rep.">
        <title>Dictyocaulus viviparus genome, variome and transcriptome elucidate lungworm biology and support future intervention.</title>
        <authorList>
            <person name="McNulty S.N."/>
            <person name="Strube C."/>
            <person name="Rosa B.A."/>
            <person name="Martin J.C."/>
            <person name="Tyagi R."/>
            <person name="Choi Y.J."/>
            <person name="Wang Q."/>
            <person name="Hallsworth Pepin K."/>
            <person name="Zhang X."/>
            <person name="Ozersky P."/>
            <person name="Wilson R.K."/>
            <person name="Sternberg P.W."/>
            <person name="Gasser R.B."/>
            <person name="Mitreva M."/>
        </authorList>
    </citation>
    <scope>NUCLEOTIDE SEQUENCE [LARGE SCALE GENOMIC DNA]</scope>
    <source>
        <strain evidence="3">HannoverDv2000</strain>
    </source>
</reference>
<keyword evidence="1" id="KW-0812">Transmembrane</keyword>